<evidence type="ECO:0000256" key="3">
    <source>
        <dbReference type="ARBA" id="ARBA00022525"/>
    </source>
</evidence>
<evidence type="ECO:0000256" key="2">
    <source>
        <dbReference type="ARBA" id="ARBA00022514"/>
    </source>
</evidence>
<gene>
    <name evidence="7" type="ORF">KOW79_007688</name>
</gene>
<organism evidence="7 8">
    <name type="scientific">Hemibagrus wyckioides</name>
    <dbReference type="NCBI Taxonomy" id="337641"/>
    <lineage>
        <taxon>Eukaryota</taxon>
        <taxon>Metazoa</taxon>
        <taxon>Chordata</taxon>
        <taxon>Craniata</taxon>
        <taxon>Vertebrata</taxon>
        <taxon>Euteleostomi</taxon>
        <taxon>Actinopterygii</taxon>
        <taxon>Neopterygii</taxon>
        <taxon>Teleostei</taxon>
        <taxon>Ostariophysi</taxon>
        <taxon>Siluriformes</taxon>
        <taxon>Bagridae</taxon>
        <taxon>Hemibagrus</taxon>
    </lineage>
</organism>
<name>A0A9D3NVT2_9TELE</name>
<dbReference type="SUPFAM" id="SSF54117">
    <property type="entry name" value="Interleukin 8-like chemokines"/>
    <property type="match status" value="1"/>
</dbReference>
<keyword evidence="2" id="KW-0202">Cytokine</keyword>
<dbReference type="GO" id="GO:0005615">
    <property type="term" value="C:extracellular space"/>
    <property type="evidence" value="ECO:0007669"/>
    <property type="project" value="UniProtKB-KW"/>
</dbReference>
<dbReference type="Pfam" id="PF00048">
    <property type="entry name" value="IL8"/>
    <property type="match status" value="1"/>
</dbReference>
<dbReference type="InterPro" id="IPR001811">
    <property type="entry name" value="Chemokine_IL8-like_dom"/>
</dbReference>
<evidence type="ECO:0000256" key="5">
    <source>
        <dbReference type="SAM" id="SignalP"/>
    </source>
</evidence>
<dbReference type="SMART" id="SM00199">
    <property type="entry name" value="SCY"/>
    <property type="match status" value="1"/>
</dbReference>
<comment type="caution">
    <text evidence="7">The sequence shown here is derived from an EMBL/GenBank/DDBJ whole genome shotgun (WGS) entry which is preliminary data.</text>
</comment>
<dbReference type="OrthoDB" id="8934837at2759"/>
<accession>A0A9D3NVT2</accession>
<dbReference type="AlphaFoldDB" id="A0A9D3NVT2"/>
<keyword evidence="4 5" id="KW-0732">Signal</keyword>
<feature type="chain" id="PRO_5039643895" description="Chemokine interleukin-8-like domain-containing protein" evidence="5">
    <location>
        <begin position="22"/>
        <end position="103"/>
    </location>
</feature>
<dbReference type="InterPro" id="IPR036048">
    <property type="entry name" value="Interleukin_8-like_sf"/>
</dbReference>
<feature type="signal peptide" evidence="5">
    <location>
        <begin position="1"/>
        <end position="21"/>
    </location>
</feature>
<proteinExistence type="predicted"/>
<protein>
    <recommendedName>
        <fullName evidence="6">Chemokine interleukin-8-like domain-containing protein</fullName>
    </recommendedName>
</protein>
<keyword evidence="3" id="KW-0964">Secreted</keyword>
<evidence type="ECO:0000256" key="1">
    <source>
        <dbReference type="ARBA" id="ARBA00004613"/>
    </source>
</evidence>
<evidence type="ECO:0000313" key="8">
    <source>
        <dbReference type="Proteomes" id="UP000824219"/>
    </source>
</evidence>
<evidence type="ECO:0000313" key="7">
    <source>
        <dbReference type="EMBL" id="KAG7329514.1"/>
    </source>
</evidence>
<dbReference type="CDD" id="cd00272">
    <property type="entry name" value="Chemokine_CC"/>
    <property type="match status" value="1"/>
</dbReference>
<dbReference type="EMBL" id="JAHKSW010000008">
    <property type="protein sequence ID" value="KAG7329514.1"/>
    <property type="molecule type" value="Genomic_DNA"/>
</dbReference>
<reference evidence="7 8" key="1">
    <citation type="submission" date="2021-06" db="EMBL/GenBank/DDBJ databases">
        <title>Chromosome-level genome assembly of the red-tail catfish (Hemibagrus wyckioides).</title>
        <authorList>
            <person name="Shao F."/>
        </authorList>
    </citation>
    <scope>NUCLEOTIDE SEQUENCE [LARGE SCALE GENOMIC DNA]</scope>
    <source>
        <strain evidence="7">EC202008001</strain>
        <tissue evidence="7">Blood</tissue>
    </source>
</reference>
<feature type="domain" description="Chemokine interleukin-8-like" evidence="6">
    <location>
        <begin position="29"/>
        <end position="92"/>
    </location>
</feature>
<evidence type="ECO:0000256" key="4">
    <source>
        <dbReference type="ARBA" id="ARBA00022729"/>
    </source>
</evidence>
<evidence type="ECO:0000259" key="6">
    <source>
        <dbReference type="SMART" id="SM00199"/>
    </source>
</evidence>
<sequence length="103" mass="11842">MKNLTALLFLMSLCSLHLVFSAPTSFDHKTPCCPGKTKMKIPLKNIVKYSLTSSDCPIKAIVFETHNKEKNIKNRFCVDPTADWVDNYMKEVDKKYKASQRQQ</sequence>
<dbReference type="GO" id="GO:0006955">
    <property type="term" value="P:immune response"/>
    <property type="evidence" value="ECO:0007669"/>
    <property type="project" value="InterPro"/>
</dbReference>
<comment type="subcellular location">
    <subcellularLocation>
        <location evidence="1">Secreted</location>
    </subcellularLocation>
</comment>
<dbReference type="PANTHER" id="PTHR12015">
    <property type="entry name" value="SMALL INDUCIBLE CYTOKINE A"/>
    <property type="match status" value="1"/>
</dbReference>
<keyword evidence="8" id="KW-1185">Reference proteome</keyword>
<dbReference type="Gene3D" id="2.40.50.40">
    <property type="match status" value="1"/>
</dbReference>
<dbReference type="PANTHER" id="PTHR12015:SF183">
    <property type="entry name" value="C-C MOTIF CHEMOKINE 3"/>
    <property type="match status" value="1"/>
</dbReference>
<dbReference type="InterPro" id="IPR039809">
    <property type="entry name" value="Chemokine_b/g/d"/>
</dbReference>
<dbReference type="GO" id="GO:0008009">
    <property type="term" value="F:chemokine activity"/>
    <property type="evidence" value="ECO:0007669"/>
    <property type="project" value="InterPro"/>
</dbReference>
<dbReference type="Proteomes" id="UP000824219">
    <property type="component" value="Linkage Group LG08"/>
</dbReference>